<organism evidence="3 4">
    <name type="scientific">Ditylenchus destructor</name>
    <dbReference type="NCBI Taxonomy" id="166010"/>
    <lineage>
        <taxon>Eukaryota</taxon>
        <taxon>Metazoa</taxon>
        <taxon>Ecdysozoa</taxon>
        <taxon>Nematoda</taxon>
        <taxon>Chromadorea</taxon>
        <taxon>Rhabditida</taxon>
        <taxon>Tylenchina</taxon>
        <taxon>Tylenchomorpha</taxon>
        <taxon>Sphaerularioidea</taxon>
        <taxon>Anguinidae</taxon>
        <taxon>Anguininae</taxon>
        <taxon>Ditylenchus</taxon>
    </lineage>
</organism>
<keyword evidence="2" id="KW-0732">Signal</keyword>
<proteinExistence type="predicted"/>
<keyword evidence="4" id="KW-1185">Reference proteome</keyword>
<comment type="caution">
    <text evidence="3">The sequence shown here is derived from an EMBL/GenBank/DDBJ whole genome shotgun (WGS) entry which is preliminary data.</text>
</comment>
<feature type="compositionally biased region" description="Polar residues" evidence="1">
    <location>
        <begin position="103"/>
        <end position="122"/>
    </location>
</feature>
<protein>
    <submittedName>
        <fullName evidence="3">Uncharacterized protein</fullName>
    </submittedName>
</protein>
<evidence type="ECO:0000313" key="3">
    <source>
        <dbReference type="EMBL" id="KAI1714835.1"/>
    </source>
</evidence>
<evidence type="ECO:0000313" key="4">
    <source>
        <dbReference type="Proteomes" id="UP001201812"/>
    </source>
</evidence>
<evidence type="ECO:0000256" key="1">
    <source>
        <dbReference type="SAM" id="MobiDB-lite"/>
    </source>
</evidence>
<accession>A0AAD4R750</accession>
<sequence length="197" mass="22008">MEAWIVKFVSTFLIIGYGIAGPVQVRVEQDNQKSFHVGPQDRTTFELIEEYRPLSTAFNQNHPRAHSSSLTKPQPGGIRPQEANILVDFGENDTRHQGRGSAYSGQKISSPQESTNGTAVKPKQSQWLDWTQWTGCANGERIRVRQCLEVNGVKCKGASVDHQKCFSFQRSDIPFAKDPLVIEKEIVGTEPSQPIRA</sequence>
<gene>
    <name evidence="3" type="ORF">DdX_08103</name>
</gene>
<dbReference type="InterPro" id="IPR036383">
    <property type="entry name" value="TSP1_rpt_sf"/>
</dbReference>
<dbReference type="Proteomes" id="UP001201812">
    <property type="component" value="Unassembled WGS sequence"/>
</dbReference>
<feature type="region of interest" description="Disordered" evidence="1">
    <location>
        <begin position="58"/>
        <end position="79"/>
    </location>
</feature>
<dbReference type="AlphaFoldDB" id="A0AAD4R750"/>
<feature type="chain" id="PRO_5042252568" evidence="2">
    <location>
        <begin position="21"/>
        <end position="197"/>
    </location>
</feature>
<evidence type="ECO:0000256" key="2">
    <source>
        <dbReference type="SAM" id="SignalP"/>
    </source>
</evidence>
<reference evidence="3" key="1">
    <citation type="submission" date="2022-01" db="EMBL/GenBank/DDBJ databases">
        <title>Genome Sequence Resource for Two Populations of Ditylenchus destructor, the Migratory Endoparasitic Phytonematode.</title>
        <authorList>
            <person name="Zhang H."/>
            <person name="Lin R."/>
            <person name="Xie B."/>
        </authorList>
    </citation>
    <scope>NUCLEOTIDE SEQUENCE</scope>
    <source>
        <strain evidence="3">BazhouSP</strain>
    </source>
</reference>
<dbReference type="EMBL" id="JAKKPZ010000012">
    <property type="protein sequence ID" value="KAI1714835.1"/>
    <property type="molecule type" value="Genomic_DNA"/>
</dbReference>
<dbReference type="SUPFAM" id="SSF82895">
    <property type="entry name" value="TSP-1 type 1 repeat"/>
    <property type="match status" value="1"/>
</dbReference>
<feature type="region of interest" description="Disordered" evidence="1">
    <location>
        <begin position="95"/>
        <end position="122"/>
    </location>
</feature>
<name>A0AAD4R750_9BILA</name>
<feature type="compositionally biased region" description="Polar residues" evidence="1">
    <location>
        <begin position="58"/>
        <end position="72"/>
    </location>
</feature>
<feature type="signal peptide" evidence="2">
    <location>
        <begin position="1"/>
        <end position="20"/>
    </location>
</feature>